<protein>
    <submittedName>
        <fullName evidence="2">Peptidase inhibitor family I36</fullName>
    </submittedName>
</protein>
<dbReference type="Pfam" id="PF03995">
    <property type="entry name" value="Inhibitor_I36"/>
    <property type="match status" value="1"/>
</dbReference>
<evidence type="ECO:0000256" key="1">
    <source>
        <dbReference type="SAM" id="SignalP"/>
    </source>
</evidence>
<sequence length="122" mass="13549">MNVFRIGVAVVFSLATVMAVSAPATALPARSQVCPSGYVCLYEHNDFNRDADGRMLKWNLAGEKKLEDWGFRDKTSSIRDNRSGGVRATNVLAGRPDQHKDYNGNYSSLGDWNDKIDRITLP</sequence>
<gene>
    <name evidence="2" type="ORF">SAMN05216188_12787</name>
</gene>
<dbReference type="STRING" id="402600.SAMN05216188_12787"/>
<organism evidence="2 3">
    <name type="scientific">Lentzea xinjiangensis</name>
    <dbReference type="NCBI Taxonomy" id="402600"/>
    <lineage>
        <taxon>Bacteria</taxon>
        <taxon>Bacillati</taxon>
        <taxon>Actinomycetota</taxon>
        <taxon>Actinomycetes</taxon>
        <taxon>Pseudonocardiales</taxon>
        <taxon>Pseudonocardiaceae</taxon>
        <taxon>Lentzea</taxon>
    </lineage>
</organism>
<keyword evidence="3" id="KW-1185">Reference proteome</keyword>
<evidence type="ECO:0000313" key="2">
    <source>
        <dbReference type="EMBL" id="SES23748.1"/>
    </source>
</evidence>
<feature type="signal peptide" evidence="1">
    <location>
        <begin position="1"/>
        <end position="26"/>
    </location>
</feature>
<dbReference type="RefSeq" id="WP_089960311.1">
    <property type="nucleotide sequence ID" value="NZ_FOFR01000027.1"/>
</dbReference>
<dbReference type="AlphaFoldDB" id="A0A1H9VQB8"/>
<name>A0A1H9VQB8_9PSEU</name>
<accession>A0A1H9VQB8</accession>
<feature type="chain" id="PRO_5039141956" evidence="1">
    <location>
        <begin position="27"/>
        <end position="122"/>
    </location>
</feature>
<dbReference type="EMBL" id="FOFR01000027">
    <property type="protein sequence ID" value="SES23748.1"/>
    <property type="molecule type" value="Genomic_DNA"/>
</dbReference>
<dbReference type="Proteomes" id="UP000199352">
    <property type="component" value="Unassembled WGS sequence"/>
</dbReference>
<reference evidence="3" key="1">
    <citation type="submission" date="2016-10" db="EMBL/GenBank/DDBJ databases">
        <authorList>
            <person name="Varghese N."/>
            <person name="Submissions S."/>
        </authorList>
    </citation>
    <scope>NUCLEOTIDE SEQUENCE [LARGE SCALE GENOMIC DNA]</scope>
    <source>
        <strain evidence="3">CGMCC 4.3525</strain>
    </source>
</reference>
<proteinExistence type="predicted"/>
<keyword evidence="1" id="KW-0732">Signal</keyword>
<dbReference type="OrthoDB" id="3871708at2"/>
<dbReference type="Gene3D" id="2.60.20.10">
    <property type="entry name" value="Crystallins"/>
    <property type="match status" value="1"/>
</dbReference>
<evidence type="ECO:0000313" key="3">
    <source>
        <dbReference type="Proteomes" id="UP000199352"/>
    </source>
</evidence>